<dbReference type="Proteomes" id="UP000516437">
    <property type="component" value="Chromosome 8"/>
</dbReference>
<organism evidence="1 2">
    <name type="scientific">Morella rubra</name>
    <name type="common">Chinese bayberry</name>
    <dbReference type="NCBI Taxonomy" id="262757"/>
    <lineage>
        <taxon>Eukaryota</taxon>
        <taxon>Viridiplantae</taxon>
        <taxon>Streptophyta</taxon>
        <taxon>Embryophyta</taxon>
        <taxon>Tracheophyta</taxon>
        <taxon>Spermatophyta</taxon>
        <taxon>Magnoliopsida</taxon>
        <taxon>eudicotyledons</taxon>
        <taxon>Gunneridae</taxon>
        <taxon>Pentapetalae</taxon>
        <taxon>rosids</taxon>
        <taxon>fabids</taxon>
        <taxon>Fagales</taxon>
        <taxon>Myricaceae</taxon>
        <taxon>Morella</taxon>
    </lineage>
</organism>
<evidence type="ECO:0000313" key="2">
    <source>
        <dbReference type="Proteomes" id="UP000516437"/>
    </source>
</evidence>
<sequence length="173" mass="20419">MANPYEQLASVAESLQFEENDDYVEDLEEMGTSCSSGPCLRGCSNNNGAHRYLLQQQQRGQKRENWFVTEMRRVKQFSEVLGRTKWTNFIRSLSLRRVNKKGYLLLQQCGHRRENRIVDKLRQIKQFSEGLLGVPKWKNLIGFLSLRRIDNKKRNQFQYDPYSYSLNFDDGIN</sequence>
<proteinExistence type="predicted"/>
<gene>
    <name evidence="1" type="ORF">CJ030_MR8G012737</name>
</gene>
<dbReference type="EMBL" id="RXIC02000026">
    <property type="protein sequence ID" value="KAB1204665.1"/>
    <property type="molecule type" value="Genomic_DNA"/>
</dbReference>
<reference evidence="1 2" key="1">
    <citation type="journal article" date="2019" name="Plant Biotechnol. J.">
        <title>The red bayberry genome and genetic basis of sex determination.</title>
        <authorList>
            <person name="Jia H.M."/>
            <person name="Jia H.J."/>
            <person name="Cai Q.L."/>
            <person name="Wang Y."/>
            <person name="Zhao H.B."/>
            <person name="Yang W.F."/>
            <person name="Wang G.Y."/>
            <person name="Li Y.H."/>
            <person name="Zhan D.L."/>
            <person name="Shen Y.T."/>
            <person name="Niu Q.F."/>
            <person name="Chang L."/>
            <person name="Qiu J."/>
            <person name="Zhao L."/>
            <person name="Xie H.B."/>
            <person name="Fu W.Y."/>
            <person name="Jin J."/>
            <person name="Li X.W."/>
            <person name="Jiao Y."/>
            <person name="Zhou C.C."/>
            <person name="Tu T."/>
            <person name="Chai C.Y."/>
            <person name="Gao J.L."/>
            <person name="Fan L.J."/>
            <person name="van de Weg E."/>
            <person name="Wang J.Y."/>
            <person name="Gao Z.S."/>
        </authorList>
    </citation>
    <scope>NUCLEOTIDE SEQUENCE [LARGE SCALE GENOMIC DNA]</scope>
    <source>
        <tissue evidence="1">Leaves</tissue>
    </source>
</reference>
<comment type="caution">
    <text evidence="1">The sequence shown here is derived from an EMBL/GenBank/DDBJ whole genome shotgun (WGS) entry which is preliminary data.</text>
</comment>
<dbReference type="PANTHER" id="PTHR47076">
    <property type="entry name" value="NHL DOMAIN PROTEIN"/>
    <property type="match status" value="1"/>
</dbReference>
<evidence type="ECO:0000313" key="1">
    <source>
        <dbReference type="EMBL" id="KAB1204665.1"/>
    </source>
</evidence>
<protein>
    <submittedName>
        <fullName evidence="1">Uncharacterized protein</fullName>
    </submittedName>
</protein>
<dbReference type="AlphaFoldDB" id="A0A6A1UW66"/>
<keyword evidence="2" id="KW-1185">Reference proteome</keyword>
<dbReference type="PANTHER" id="PTHR47076:SF12">
    <property type="entry name" value="NHL DOMAIN-CONTAINING PROTEIN"/>
    <property type="match status" value="1"/>
</dbReference>
<dbReference type="OrthoDB" id="1145787at2759"/>
<name>A0A6A1UW66_9ROSI</name>
<accession>A0A6A1UW66</accession>